<dbReference type="InterPro" id="IPR028040">
    <property type="entry name" value="TopoVIB-like"/>
</dbReference>
<dbReference type="Pfam" id="PF15091">
    <property type="entry name" value="DUF4554"/>
    <property type="match status" value="1"/>
</dbReference>
<evidence type="ECO:0000256" key="1">
    <source>
        <dbReference type="SAM" id="MobiDB-lite"/>
    </source>
</evidence>
<dbReference type="PANTHER" id="PTHR14652:SF2">
    <property type="entry name" value="TYPE 2 DNA TOPOISOMERASE 6 SUBUNIT B-LIKE"/>
    <property type="match status" value="1"/>
</dbReference>
<feature type="compositionally biased region" description="Basic and acidic residues" evidence="1">
    <location>
        <begin position="450"/>
        <end position="471"/>
    </location>
</feature>
<dbReference type="RefSeq" id="XP_072840501.1">
    <property type="nucleotide sequence ID" value="XM_072984400.1"/>
</dbReference>
<accession>A0ABM5F520</accession>
<name>A0ABM5F520_9SAUR</name>
<feature type="compositionally biased region" description="Basic residues" evidence="1">
    <location>
        <begin position="511"/>
        <end position="521"/>
    </location>
</feature>
<evidence type="ECO:0000313" key="2">
    <source>
        <dbReference type="Proteomes" id="UP001652642"/>
    </source>
</evidence>
<dbReference type="PANTHER" id="PTHR14652">
    <property type="entry name" value="TYPE 2 DNA TOPOISOMERASE 6 SUBUNIT B-LIKE"/>
    <property type="match status" value="1"/>
</dbReference>
<dbReference type="GeneID" id="110089969"/>
<feature type="region of interest" description="Disordered" evidence="1">
    <location>
        <begin position="450"/>
        <end position="564"/>
    </location>
</feature>
<keyword evidence="2" id="KW-1185">Reference proteome</keyword>
<reference evidence="3" key="1">
    <citation type="submission" date="2025-08" db="UniProtKB">
        <authorList>
            <consortium name="RefSeq"/>
        </authorList>
    </citation>
    <scope>IDENTIFICATION</scope>
</reference>
<dbReference type="Proteomes" id="UP001652642">
    <property type="component" value="Chromosome 15"/>
</dbReference>
<sequence length="578" mass="64776">MRGAWAAAARTIIEYLIIRLQYGKKRQPVGCSTTEGVLVLSVDIENSLQDVNQSHCVTIISSKGDAWHELLSDELRKEIETLLLPLRLSKTQRGRGCPHECPHNMPFQFSFELCEASEVLERDCLAMKQFIHRISLVCTMIKFHFCVKVNGSVSAETYSSDSKASIYLPDGKKLLTDRSHFMRPLSKDLTSSCEKIHPVTGEGVDLFIPEEAAQGGFSGELRLTPVAAVCPCRKPFPHQPTRITALSVFLYDPAGLPVFPLIKDASCSFFEDPSCFTAWEKYSYHATRISDPYWEEGTAKPDVRYDLHGSHEHDPDAMEQSLLLFLFLTHADPFQDKPTYNFCDRQIILSHLSSILLCSKQTVKDALHGVISGLLEQHRRAAQEQQRVAHVLPIMAEAVSSIVSSSCDSEFRRKCLQSLQVSDTHELQLTLKESFSKVILQLWKPSSTCDIRKPLPKNDKPGHLSIEKDVPSDQQTLPSAVGLAGLEQTGNESCGKEGLSSNRSEMGGISRTRKRRSRKHRELSEEDSGDPAASEDAKRKRQTGTSPEALSCENLVETSWQDDDFWDREVSNLAEWTP</sequence>
<organism evidence="2 3">
    <name type="scientific">Pogona vitticeps</name>
    <name type="common">central bearded dragon</name>
    <dbReference type="NCBI Taxonomy" id="103695"/>
    <lineage>
        <taxon>Eukaryota</taxon>
        <taxon>Metazoa</taxon>
        <taxon>Chordata</taxon>
        <taxon>Craniata</taxon>
        <taxon>Vertebrata</taxon>
        <taxon>Euteleostomi</taxon>
        <taxon>Lepidosauria</taxon>
        <taxon>Squamata</taxon>
        <taxon>Bifurcata</taxon>
        <taxon>Unidentata</taxon>
        <taxon>Episquamata</taxon>
        <taxon>Toxicofera</taxon>
        <taxon>Iguania</taxon>
        <taxon>Acrodonta</taxon>
        <taxon>Agamidae</taxon>
        <taxon>Amphibolurinae</taxon>
        <taxon>Pogona</taxon>
    </lineage>
</organism>
<proteinExistence type="predicted"/>
<protein>
    <submittedName>
        <fullName evidence="3">Type 2 DNA topoisomerase 6 subunit B-like isoform X2</fullName>
    </submittedName>
</protein>
<gene>
    <name evidence="3" type="primary">TOP6BL</name>
</gene>
<evidence type="ECO:0000313" key="3">
    <source>
        <dbReference type="RefSeq" id="XP_072840501.1"/>
    </source>
</evidence>